<dbReference type="RefSeq" id="WP_398167564.1">
    <property type="nucleotide sequence ID" value="NZ_CP108188.1"/>
</dbReference>
<accession>A0ABZ1LB58</accession>
<name>A0ABZ1LB58_9ACTN</name>
<dbReference type="Proteomes" id="UP001622594">
    <property type="component" value="Chromosome"/>
</dbReference>
<dbReference type="GO" id="GO:0016740">
    <property type="term" value="F:transferase activity"/>
    <property type="evidence" value="ECO:0007669"/>
    <property type="project" value="UniProtKB-KW"/>
</dbReference>
<comment type="similarity">
    <text evidence="1">Belongs to the P-Pant transferase superfamily. Gsp/Sfp/HetI/AcpT family.</text>
</comment>
<dbReference type="Pfam" id="PF17837">
    <property type="entry name" value="4PPT_N"/>
    <property type="match status" value="1"/>
</dbReference>
<reference evidence="5 6" key="1">
    <citation type="submission" date="2022-10" db="EMBL/GenBank/DDBJ databases">
        <title>The complete genomes of actinobacterial strains from the NBC collection.</title>
        <authorList>
            <person name="Joergensen T.S."/>
            <person name="Alvarez Arevalo M."/>
            <person name="Sterndorff E.B."/>
            <person name="Faurdal D."/>
            <person name="Vuksanovic O."/>
            <person name="Mourched A.-S."/>
            <person name="Charusanti P."/>
            <person name="Shaw S."/>
            <person name="Blin K."/>
            <person name="Weber T."/>
        </authorList>
    </citation>
    <scope>NUCLEOTIDE SEQUENCE [LARGE SCALE GENOMIC DNA]</scope>
    <source>
        <strain evidence="5 6">NBC_00123</strain>
    </source>
</reference>
<evidence type="ECO:0000256" key="1">
    <source>
        <dbReference type="ARBA" id="ARBA00010990"/>
    </source>
</evidence>
<dbReference type="Gene3D" id="3.90.470.20">
    <property type="entry name" value="4'-phosphopantetheinyl transferase domain"/>
    <property type="match status" value="1"/>
</dbReference>
<dbReference type="InterPro" id="IPR050559">
    <property type="entry name" value="P-Pant_transferase_sf"/>
</dbReference>
<dbReference type="PANTHER" id="PTHR12215:SF10">
    <property type="entry name" value="L-AMINOADIPATE-SEMIALDEHYDE DEHYDROGENASE-PHOSPHOPANTETHEINYL TRANSFERASE"/>
    <property type="match status" value="1"/>
</dbReference>
<evidence type="ECO:0000313" key="6">
    <source>
        <dbReference type="Proteomes" id="UP001622594"/>
    </source>
</evidence>
<dbReference type="InterPro" id="IPR041354">
    <property type="entry name" value="4PPT_N"/>
</dbReference>
<keyword evidence="6" id="KW-1185">Reference proteome</keyword>
<evidence type="ECO:0000313" key="5">
    <source>
        <dbReference type="EMBL" id="WTR71699.1"/>
    </source>
</evidence>
<dbReference type="InterPro" id="IPR008278">
    <property type="entry name" value="4-PPantetheinyl_Trfase_dom"/>
</dbReference>
<dbReference type="InterPro" id="IPR037143">
    <property type="entry name" value="4-PPantetheinyl_Trfase_dom_sf"/>
</dbReference>
<dbReference type="EMBL" id="CP108188">
    <property type="protein sequence ID" value="WTR71699.1"/>
    <property type="molecule type" value="Genomic_DNA"/>
</dbReference>
<evidence type="ECO:0000256" key="2">
    <source>
        <dbReference type="ARBA" id="ARBA00022679"/>
    </source>
</evidence>
<protein>
    <submittedName>
        <fullName evidence="5">4'-phosphopantetheinyl transferase superfamily protein</fullName>
    </submittedName>
</protein>
<dbReference type="SUPFAM" id="SSF56214">
    <property type="entry name" value="4'-phosphopantetheinyl transferase"/>
    <property type="match status" value="2"/>
</dbReference>
<feature type="domain" description="4'-phosphopantetheinyl transferase N-terminal" evidence="4">
    <location>
        <begin position="56"/>
        <end position="116"/>
    </location>
</feature>
<evidence type="ECO:0000259" key="4">
    <source>
        <dbReference type="Pfam" id="PF17837"/>
    </source>
</evidence>
<evidence type="ECO:0000259" key="3">
    <source>
        <dbReference type="Pfam" id="PF01648"/>
    </source>
</evidence>
<organism evidence="5 6">
    <name type="scientific">Streptomyces zaomyceticus</name>
    <dbReference type="NCBI Taxonomy" id="68286"/>
    <lineage>
        <taxon>Bacteria</taxon>
        <taxon>Bacillati</taxon>
        <taxon>Actinomycetota</taxon>
        <taxon>Actinomycetes</taxon>
        <taxon>Kitasatosporales</taxon>
        <taxon>Streptomycetaceae</taxon>
        <taxon>Streptomyces</taxon>
    </lineage>
</organism>
<keyword evidence="2 5" id="KW-0808">Transferase</keyword>
<sequence length="244" mass="25665">MSASTPTPGAGPWPPGAGLCTAVEGVHYLVGRSEEVLAALPVATADRAPAAALPPWRAVEYTASRTLLRALLREIGEDLRGGPVAARPGGRPHLPDRPDLGVSLSHSGGWVAVAVSRDRDVGVDVQTPAPVGDRLLRLCCSPADAEALTALPEDGRRREFARIFTVQEACVKAVGAGLSGRPWNVPVALGQRTGEWKGEREGARPGERAEAWGRVGWCAPRDRHPVPVACAWTEPSAVPTGGRR</sequence>
<dbReference type="Pfam" id="PF01648">
    <property type="entry name" value="ACPS"/>
    <property type="match status" value="1"/>
</dbReference>
<gene>
    <name evidence="5" type="ORF">OG814_21635</name>
</gene>
<dbReference type="PANTHER" id="PTHR12215">
    <property type="entry name" value="PHOSPHOPANTETHEINE TRANSFERASE"/>
    <property type="match status" value="1"/>
</dbReference>
<proteinExistence type="inferred from homology"/>
<feature type="domain" description="4'-phosphopantetheinyl transferase" evidence="3">
    <location>
        <begin position="121"/>
        <end position="180"/>
    </location>
</feature>